<feature type="signal peptide" evidence="1">
    <location>
        <begin position="1"/>
        <end position="18"/>
    </location>
</feature>
<accession>A0ABS5W621</accession>
<evidence type="ECO:0000313" key="3">
    <source>
        <dbReference type="Proteomes" id="UP000811255"/>
    </source>
</evidence>
<protein>
    <recommendedName>
        <fullName evidence="4">TonB C-terminal domain-containing protein</fullName>
    </recommendedName>
</protein>
<name>A0ABS5W621_9SPHN</name>
<evidence type="ECO:0008006" key="4">
    <source>
        <dbReference type="Google" id="ProtNLM"/>
    </source>
</evidence>
<feature type="chain" id="PRO_5045757393" description="TonB C-terminal domain-containing protein" evidence="1">
    <location>
        <begin position="19"/>
        <end position="289"/>
    </location>
</feature>
<sequence length="289" mass="31561">MVIAAGALCLLQAGVAHAQSALQLAPAEEWELGSGPESCWISRRFGAGDKGLFVRIETFGTRSSLRVFMRGKPLPQRDSGILDFQTQYNPNGTANERAGILNWSGNAPTLTFLEALTPMEGAGSTADPQGQTYSGLERTTRELKLTFSRGSPVSLQLGSMEASLDRLQECAHGLPAKWGFDADQQRALIQAATPIDGDRWIDPGSFPWEYLRSYQSVVLNLRLLVDDGGMPTDCIVQAPQFERAASEIACRTMMANARFEPALDAEGEPVASYYTTSIFYRTKRRNGNS</sequence>
<comment type="caution">
    <text evidence="2">The sequence shown here is derived from an EMBL/GenBank/DDBJ whole genome shotgun (WGS) entry which is preliminary data.</text>
</comment>
<dbReference type="EMBL" id="JAHFVK010000002">
    <property type="protein sequence ID" value="MBT2135197.1"/>
    <property type="molecule type" value="Genomic_DNA"/>
</dbReference>
<dbReference type="RefSeq" id="WP_214536864.1">
    <property type="nucleotide sequence ID" value="NZ_JAHFVK010000002.1"/>
</dbReference>
<proteinExistence type="predicted"/>
<reference evidence="2 3" key="1">
    <citation type="submission" date="2021-05" db="EMBL/GenBank/DDBJ databases">
        <title>Croceibacterium sp. LX-88 genome sequence.</title>
        <authorList>
            <person name="Luo X."/>
        </authorList>
    </citation>
    <scope>NUCLEOTIDE SEQUENCE [LARGE SCALE GENOMIC DNA]</scope>
    <source>
        <strain evidence="2 3">LX-88</strain>
    </source>
</reference>
<organism evidence="2 3">
    <name type="scientific">Croceibacterium selenioxidans</name>
    <dbReference type="NCBI Taxonomy" id="2838833"/>
    <lineage>
        <taxon>Bacteria</taxon>
        <taxon>Pseudomonadati</taxon>
        <taxon>Pseudomonadota</taxon>
        <taxon>Alphaproteobacteria</taxon>
        <taxon>Sphingomonadales</taxon>
        <taxon>Erythrobacteraceae</taxon>
        <taxon>Croceibacterium</taxon>
    </lineage>
</organism>
<keyword evidence="1" id="KW-0732">Signal</keyword>
<evidence type="ECO:0000256" key="1">
    <source>
        <dbReference type="SAM" id="SignalP"/>
    </source>
</evidence>
<gene>
    <name evidence="2" type="ORF">KK137_12745</name>
</gene>
<dbReference type="Proteomes" id="UP000811255">
    <property type="component" value="Unassembled WGS sequence"/>
</dbReference>
<evidence type="ECO:0000313" key="2">
    <source>
        <dbReference type="EMBL" id="MBT2135197.1"/>
    </source>
</evidence>
<keyword evidence="3" id="KW-1185">Reference proteome</keyword>